<evidence type="ECO:0000313" key="1">
    <source>
        <dbReference type="EMBL" id="KAJ7998640.1"/>
    </source>
</evidence>
<dbReference type="EMBL" id="CM055744">
    <property type="protein sequence ID" value="KAJ7998640.1"/>
    <property type="molecule type" value="Genomic_DNA"/>
</dbReference>
<comment type="caution">
    <text evidence="1">The sequence shown here is derived from an EMBL/GenBank/DDBJ whole genome shotgun (WGS) entry which is preliminary data.</text>
</comment>
<evidence type="ECO:0000313" key="2">
    <source>
        <dbReference type="Proteomes" id="UP001157502"/>
    </source>
</evidence>
<sequence>MKATISVSFLLLALCLAWEAQASQVVVQDANFDFSLKSVKILQDLIDSVRLNHEQNPRLASTSYTSVCSHPSLPQEFLPLCMQRGASMIISRLAAVPMDICEICAFAACTGC</sequence>
<proteinExistence type="predicted"/>
<keyword evidence="2" id="KW-1185">Reference proteome</keyword>
<dbReference type="Proteomes" id="UP001157502">
    <property type="component" value="Chromosome 17"/>
</dbReference>
<gene>
    <name evidence="1" type="ORF">DPEC_G00206980</name>
</gene>
<protein>
    <submittedName>
        <fullName evidence="1">Uncharacterized protein</fullName>
    </submittedName>
</protein>
<accession>A0ACC2G539</accession>
<organism evidence="1 2">
    <name type="scientific">Dallia pectoralis</name>
    <name type="common">Alaska blackfish</name>
    <dbReference type="NCBI Taxonomy" id="75939"/>
    <lineage>
        <taxon>Eukaryota</taxon>
        <taxon>Metazoa</taxon>
        <taxon>Chordata</taxon>
        <taxon>Craniata</taxon>
        <taxon>Vertebrata</taxon>
        <taxon>Euteleostomi</taxon>
        <taxon>Actinopterygii</taxon>
        <taxon>Neopterygii</taxon>
        <taxon>Teleostei</taxon>
        <taxon>Protacanthopterygii</taxon>
        <taxon>Esociformes</taxon>
        <taxon>Umbridae</taxon>
        <taxon>Dallia</taxon>
    </lineage>
</organism>
<name>A0ACC2G539_DALPE</name>
<reference evidence="1" key="1">
    <citation type="submission" date="2021-05" db="EMBL/GenBank/DDBJ databases">
        <authorList>
            <person name="Pan Q."/>
            <person name="Jouanno E."/>
            <person name="Zahm M."/>
            <person name="Klopp C."/>
            <person name="Cabau C."/>
            <person name="Louis A."/>
            <person name="Berthelot C."/>
            <person name="Parey E."/>
            <person name="Roest Crollius H."/>
            <person name="Montfort J."/>
            <person name="Robinson-Rechavi M."/>
            <person name="Bouchez O."/>
            <person name="Lampietro C."/>
            <person name="Lopez Roques C."/>
            <person name="Donnadieu C."/>
            <person name="Postlethwait J."/>
            <person name="Bobe J."/>
            <person name="Dillon D."/>
            <person name="Chandos A."/>
            <person name="von Hippel F."/>
            <person name="Guiguen Y."/>
        </authorList>
    </citation>
    <scope>NUCLEOTIDE SEQUENCE</scope>
    <source>
        <strain evidence="1">YG-Jan2019</strain>
    </source>
</reference>